<dbReference type="AlphaFoldDB" id="A0A1H9X681"/>
<reference evidence="1 2" key="1">
    <citation type="submission" date="2016-10" db="EMBL/GenBank/DDBJ databases">
        <authorList>
            <person name="de Groot N.N."/>
        </authorList>
    </citation>
    <scope>NUCLEOTIDE SEQUENCE [LARGE SCALE GENOMIC DNA]</scope>
    <source>
        <strain evidence="1 2">AR40</strain>
    </source>
</reference>
<sequence length="65" mass="7179">MSRIFTITCFTAIFMILATNIFTSNVKIQSTTANRKDENGTILLSEAVPDLFDDNIGIDSFTTLS</sequence>
<protein>
    <submittedName>
        <fullName evidence="1">Uncharacterized protein</fullName>
    </submittedName>
</protein>
<dbReference type="EMBL" id="FOGJ01000045">
    <property type="protein sequence ID" value="SES41642.1"/>
    <property type="molecule type" value="Genomic_DNA"/>
</dbReference>
<accession>A0A1H9X681</accession>
<name>A0A1H9X681_BUTFI</name>
<organism evidence="1 2">
    <name type="scientific">Butyrivibrio fibrisolvens</name>
    <dbReference type="NCBI Taxonomy" id="831"/>
    <lineage>
        <taxon>Bacteria</taxon>
        <taxon>Bacillati</taxon>
        <taxon>Bacillota</taxon>
        <taxon>Clostridia</taxon>
        <taxon>Lachnospirales</taxon>
        <taxon>Lachnospiraceae</taxon>
        <taxon>Butyrivibrio</taxon>
    </lineage>
</organism>
<evidence type="ECO:0000313" key="1">
    <source>
        <dbReference type="EMBL" id="SES41642.1"/>
    </source>
</evidence>
<dbReference type="Proteomes" id="UP000182584">
    <property type="component" value="Unassembled WGS sequence"/>
</dbReference>
<proteinExistence type="predicted"/>
<gene>
    <name evidence="1" type="ORF">SAMN04487884_14512</name>
</gene>
<evidence type="ECO:0000313" key="2">
    <source>
        <dbReference type="Proteomes" id="UP000182584"/>
    </source>
</evidence>